<dbReference type="EMBL" id="GL945475">
    <property type="protein sequence ID" value="EGO03782.1"/>
    <property type="molecule type" value="Genomic_DNA"/>
</dbReference>
<dbReference type="OMA" id="CTIREPK"/>
<name>F8PJW0_SERL3</name>
<accession>F8PJW0</accession>
<dbReference type="eggNOG" id="ENOG502SSMX">
    <property type="taxonomic scope" value="Eukaryota"/>
</dbReference>
<reference evidence="3" key="1">
    <citation type="journal article" date="2011" name="Science">
        <title>The plant cell wall-decomposing machinery underlies the functional diversity of forest fungi.</title>
        <authorList>
            <person name="Eastwood D.C."/>
            <person name="Floudas D."/>
            <person name="Binder M."/>
            <person name="Majcherczyk A."/>
            <person name="Schneider P."/>
            <person name="Aerts A."/>
            <person name="Asiegbu F.O."/>
            <person name="Baker S.E."/>
            <person name="Barry K."/>
            <person name="Bendiksby M."/>
            <person name="Blumentritt M."/>
            <person name="Coutinho P.M."/>
            <person name="Cullen D."/>
            <person name="de Vries R.P."/>
            <person name="Gathman A."/>
            <person name="Goodell B."/>
            <person name="Henrissat B."/>
            <person name="Ihrmark K."/>
            <person name="Kauserud H."/>
            <person name="Kohler A."/>
            <person name="LaButti K."/>
            <person name="Lapidus A."/>
            <person name="Lavin J.L."/>
            <person name="Lee Y.-H."/>
            <person name="Lindquist E."/>
            <person name="Lilly W."/>
            <person name="Lucas S."/>
            <person name="Morin E."/>
            <person name="Murat C."/>
            <person name="Oguiza J.A."/>
            <person name="Park J."/>
            <person name="Pisabarro A.G."/>
            <person name="Riley R."/>
            <person name="Rosling A."/>
            <person name="Salamov A."/>
            <person name="Schmidt O."/>
            <person name="Schmutz J."/>
            <person name="Skrede I."/>
            <person name="Stenlid J."/>
            <person name="Wiebenga A."/>
            <person name="Xie X."/>
            <person name="Kuees U."/>
            <person name="Hibbett D.S."/>
            <person name="Hoffmeister D."/>
            <person name="Hoegberg N."/>
            <person name="Martin F."/>
            <person name="Grigoriev I.V."/>
            <person name="Watkinson S.C."/>
        </authorList>
    </citation>
    <scope>NUCLEOTIDE SEQUENCE [LARGE SCALE GENOMIC DNA]</scope>
    <source>
        <strain evidence="3">strain S7.3</strain>
    </source>
</reference>
<organism evidence="3">
    <name type="scientific">Serpula lacrymans var. lacrymans (strain S7.3)</name>
    <name type="common">Dry rot fungus</name>
    <dbReference type="NCBI Taxonomy" id="936435"/>
    <lineage>
        <taxon>Eukaryota</taxon>
        <taxon>Fungi</taxon>
        <taxon>Dikarya</taxon>
        <taxon>Basidiomycota</taxon>
        <taxon>Agaricomycotina</taxon>
        <taxon>Agaricomycetes</taxon>
        <taxon>Agaricomycetidae</taxon>
        <taxon>Boletales</taxon>
        <taxon>Coniophorineae</taxon>
        <taxon>Serpulaceae</taxon>
        <taxon>Serpula</taxon>
    </lineage>
</organism>
<dbReference type="HOGENOM" id="CLU_119113_0_0_1"/>
<evidence type="ECO:0000256" key="1">
    <source>
        <dbReference type="SAM" id="MobiDB-lite"/>
    </source>
</evidence>
<dbReference type="AlphaFoldDB" id="F8PJW0"/>
<feature type="compositionally biased region" description="Basic residues" evidence="1">
    <location>
        <begin position="1"/>
        <end position="10"/>
    </location>
</feature>
<feature type="region of interest" description="Disordered" evidence="1">
    <location>
        <begin position="1"/>
        <end position="29"/>
    </location>
</feature>
<dbReference type="OrthoDB" id="3261081at2759"/>
<dbReference type="InParanoid" id="F8PJW0"/>
<gene>
    <name evidence="2" type="ORF">SERLA73DRAFT_46715</name>
</gene>
<dbReference type="Proteomes" id="UP000008063">
    <property type="component" value="Unassembled WGS sequence"/>
</dbReference>
<feature type="compositionally biased region" description="Polar residues" evidence="1">
    <location>
        <begin position="15"/>
        <end position="24"/>
    </location>
</feature>
<evidence type="ECO:0000313" key="3">
    <source>
        <dbReference type="Proteomes" id="UP000008063"/>
    </source>
</evidence>
<evidence type="ECO:0000313" key="2">
    <source>
        <dbReference type="EMBL" id="EGO03782.1"/>
    </source>
</evidence>
<proteinExistence type="predicted"/>
<keyword evidence="3" id="KW-1185">Reference proteome</keyword>
<sequence length="140" mass="15610">MRRAKERAKSHHIESTSGDPQSHPSLAEEGATCKRKVPIVQSDLFICVGAVDVTKLLRGSRATLLEKAEFLGGNVLVDEYWTCTICGPKNRRNGTFRVHVRYYASASRSLKPDPQKPVALDRAKSVPGLMTILEREEYTL</sequence>
<dbReference type="STRING" id="936435.F8PJW0"/>
<protein>
    <submittedName>
        <fullName evidence="2">Uncharacterized protein</fullName>
    </submittedName>
</protein>